<dbReference type="EMBL" id="CAICTM010001150">
    <property type="protein sequence ID" value="CAB9520980.1"/>
    <property type="molecule type" value="Genomic_DNA"/>
</dbReference>
<dbReference type="InterPro" id="IPR020904">
    <property type="entry name" value="Sc_DH/Rdtase_CS"/>
</dbReference>
<evidence type="ECO:0000313" key="3">
    <source>
        <dbReference type="Proteomes" id="UP001153069"/>
    </source>
</evidence>
<gene>
    <name evidence="2" type="ORF">SEMRO_1152_G246840.1</name>
</gene>
<dbReference type="Pfam" id="PF00106">
    <property type="entry name" value="adh_short"/>
    <property type="match status" value="1"/>
</dbReference>
<dbReference type="SUPFAM" id="SSF51735">
    <property type="entry name" value="NAD(P)-binding Rossmann-fold domains"/>
    <property type="match status" value="1"/>
</dbReference>
<evidence type="ECO:0000313" key="2">
    <source>
        <dbReference type="EMBL" id="CAB9520980.1"/>
    </source>
</evidence>
<comment type="caution">
    <text evidence="2">The sequence shown here is derived from an EMBL/GenBank/DDBJ whole genome shotgun (WGS) entry which is preliminary data.</text>
</comment>
<dbReference type="PANTHER" id="PTHR44269:SF2">
    <property type="entry name" value="DEHYDROGENASE_REDUCTASE SDR FAMILY MEMBER 7"/>
    <property type="match status" value="1"/>
</dbReference>
<feature type="compositionally biased region" description="Low complexity" evidence="1">
    <location>
        <begin position="266"/>
        <end position="278"/>
    </location>
</feature>
<dbReference type="PANTHER" id="PTHR44269">
    <property type="entry name" value="DEHYDROGENASE/REDUCTASE SDR FAMILY MEMBER 7-RELATED"/>
    <property type="match status" value="1"/>
</dbReference>
<dbReference type="InterPro" id="IPR053011">
    <property type="entry name" value="SDR_family_member_7"/>
</dbReference>
<sequence length="375" mass="41551">MIPYNLLLRNSLTAAACAAVAAFGFMDANPSLYCYHQFLQWRGTASQGAYHDHFANKTVWIVGASSGIGEELAYQISPYCQKLILSSRNGEQLRKVAQACQTCPVAVIPLDVTSTPQELERLILEQLIPELCNNPDDENNANSLCVIFNAGQGHLSTVQETDPATTLRMFQVNTIPPIVLTQLLLQHKILAPGKTNKDKPQIVLTSSVAGRMGVPLSASYAASKHALHGYASSLQAECSSWLRVDILCPGPIDTPFFQNQPDKRNQQQTQQQQQTTDDTTTKTKKSPFKMSVQRMASLAMSHMAQKRQQGQEAWIAKQPTLLGMYLQQYVPGLWQWALNQKVGPKRVSLYQRGLDLYDPSSWNNDAGGDSDKKQQ</sequence>
<name>A0A9N8EIF9_9STRA</name>
<dbReference type="PRINTS" id="PR00081">
    <property type="entry name" value="GDHRDH"/>
</dbReference>
<evidence type="ECO:0000256" key="1">
    <source>
        <dbReference type="SAM" id="MobiDB-lite"/>
    </source>
</evidence>
<feature type="region of interest" description="Disordered" evidence="1">
    <location>
        <begin position="255"/>
        <end position="287"/>
    </location>
</feature>
<keyword evidence="3" id="KW-1185">Reference proteome</keyword>
<dbReference type="InterPro" id="IPR036291">
    <property type="entry name" value="NAD(P)-bd_dom_sf"/>
</dbReference>
<proteinExistence type="predicted"/>
<dbReference type="OrthoDB" id="5307821at2759"/>
<reference evidence="2" key="1">
    <citation type="submission" date="2020-06" db="EMBL/GenBank/DDBJ databases">
        <authorList>
            <consortium name="Plant Systems Biology data submission"/>
        </authorList>
    </citation>
    <scope>NUCLEOTIDE SEQUENCE</scope>
    <source>
        <strain evidence="2">D6</strain>
    </source>
</reference>
<dbReference type="Proteomes" id="UP001153069">
    <property type="component" value="Unassembled WGS sequence"/>
</dbReference>
<dbReference type="Gene3D" id="3.40.50.720">
    <property type="entry name" value="NAD(P)-binding Rossmann-like Domain"/>
    <property type="match status" value="1"/>
</dbReference>
<protein>
    <submittedName>
        <fullName evidence="2">Dehydrogenase/reductase SDR family member 7</fullName>
    </submittedName>
</protein>
<dbReference type="PROSITE" id="PS00061">
    <property type="entry name" value="ADH_SHORT"/>
    <property type="match status" value="1"/>
</dbReference>
<organism evidence="2 3">
    <name type="scientific">Seminavis robusta</name>
    <dbReference type="NCBI Taxonomy" id="568900"/>
    <lineage>
        <taxon>Eukaryota</taxon>
        <taxon>Sar</taxon>
        <taxon>Stramenopiles</taxon>
        <taxon>Ochrophyta</taxon>
        <taxon>Bacillariophyta</taxon>
        <taxon>Bacillariophyceae</taxon>
        <taxon>Bacillariophycidae</taxon>
        <taxon>Naviculales</taxon>
        <taxon>Naviculaceae</taxon>
        <taxon>Seminavis</taxon>
    </lineage>
</organism>
<dbReference type="AlphaFoldDB" id="A0A9N8EIF9"/>
<dbReference type="InterPro" id="IPR002347">
    <property type="entry name" value="SDR_fam"/>
</dbReference>
<accession>A0A9N8EIF9</accession>